<dbReference type="PANTHER" id="PTHR45846">
    <property type="entry name" value="TRNA-DIHYDROURIDINE(47) SYNTHASE [NAD(P)(+)]-LIKE"/>
    <property type="match status" value="1"/>
</dbReference>
<feature type="binding site" evidence="14">
    <location>
        <position position="72"/>
    </location>
    <ligand>
        <name>FMN</name>
        <dbReference type="ChEBI" id="CHEBI:58210"/>
    </ligand>
</feature>
<dbReference type="PANTHER" id="PTHR45846:SF1">
    <property type="entry name" value="TRNA-DIHYDROURIDINE(47) SYNTHASE [NAD(P)(+)]-LIKE"/>
    <property type="match status" value="1"/>
</dbReference>
<comment type="function">
    <text evidence="2 12">Catalyzes the synthesis of 5,6-dihydrouridine (D), a modified base found in the D-loop of most tRNAs, via the reduction of the C5-C6 double bond in target uridines.</text>
</comment>
<dbReference type="EC" id="1.3.1.-" evidence="12"/>
<keyword evidence="6 12" id="KW-0819">tRNA processing</keyword>
<keyword evidence="8" id="KW-0694">RNA-binding</keyword>
<dbReference type="Pfam" id="PF01207">
    <property type="entry name" value="Dus"/>
    <property type="match status" value="1"/>
</dbReference>
<evidence type="ECO:0000256" key="11">
    <source>
        <dbReference type="ARBA" id="ARBA00048802"/>
    </source>
</evidence>
<dbReference type="GO" id="GO:0017150">
    <property type="term" value="F:tRNA dihydrouridine synthase activity"/>
    <property type="evidence" value="ECO:0007669"/>
    <property type="project" value="InterPro"/>
</dbReference>
<keyword evidence="4 12" id="KW-0285">Flavoprotein</keyword>
<dbReference type="PROSITE" id="PS01136">
    <property type="entry name" value="UPF0034"/>
    <property type="match status" value="1"/>
</dbReference>
<organism evidence="16 17">
    <name type="scientific">Brockia lithotrophica</name>
    <dbReference type="NCBI Taxonomy" id="933949"/>
    <lineage>
        <taxon>Bacteria</taxon>
        <taxon>Bacillati</taxon>
        <taxon>Bacillota</taxon>
        <taxon>Bacilli</taxon>
        <taxon>Bacillales</taxon>
        <taxon>Bacillales Family X. Incertae Sedis</taxon>
        <taxon>Brockia</taxon>
    </lineage>
</organism>
<keyword evidence="7" id="KW-0521">NADP</keyword>
<evidence type="ECO:0000259" key="15">
    <source>
        <dbReference type="Pfam" id="PF01207"/>
    </source>
</evidence>
<dbReference type="PIRSF" id="PIRSF006621">
    <property type="entry name" value="Dus"/>
    <property type="match status" value="1"/>
</dbReference>
<dbReference type="AlphaFoldDB" id="A0A2T5G526"/>
<evidence type="ECO:0000256" key="12">
    <source>
        <dbReference type="PIRNR" id="PIRNR006621"/>
    </source>
</evidence>
<dbReference type="SUPFAM" id="SSF51395">
    <property type="entry name" value="FMN-linked oxidoreductases"/>
    <property type="match status" value="1"/>
</dbReference>
<dbReference type="Gene3D" id="3.20.20.70">
    <property type="entry name" value="Aldolase class I"/>
    <property type="match status" value="1"/>
</dbReference>
<evidence type="ECO:0000256" key="5">
    <source>
        <dbReference type="ARBA" id="ARBA00022643"/>
    </source>
</evidence>
<evidence type="ECO:0000313" key="16">
    <source>
        <dbReference type="EMBL" id="PTQ51292.1"/>
    </source>
</evidence>
<evidence type="ECO:0000256" key="10">
    <source>
        <dbReference type="ARBA" id="ARBA00048205"/>
    </source>
</evidence>
<dbReference type="InterPro" id="IPR035587">
    <property type="entry name" value="DUS-like_FMN-bd"/>
</dbReference>
<dbReference type="NCBIfam" id="TIGR00737">
    <property type="entry name" value="nifR3_yhdG"/>
    <property type="match status" value="1"/>
</dbReference>
<feature type="binding site" evidence="14">
    <location>
        <begin position="18"/>
        <end position="20"/>
    </location>
    <ligand>
        <name>FMN</name>
        <dbReference type="ChEBI" id="CHEBI:58210"/>
    </ligand>
</feature>
<protein>
    <recommendedName>
        <fullName evidence="12">tRNA-dihydrouridine synthase</fullName>
        <ecNumber evidence="12">1.3.1.-</ecNumber>
    </recommendedName>
</protein>
<dbReference type="InterPro" id="IPR013785">
    <property type="entry name" value="Aldolase_TIM"/>
</dbReference>
<evidence type="ECO:0000256" key="7">
    <source>
        <dbReference type="ARBA" id="ARBA00022857"/>
    </source>
</evidence>
<evidence type="ECO:0000256" key="14">
    <source>
        <dbReference type="PIRSR" id="PIRSR006621-2"/>
    </source>
</evidence>
<gene>
    <name evidence="16" type="ORF">BLITH_0118</name>
</gene>
<accession>A0A2T5G526</accession>
<evidence type="ECO:0000256" key="2">
    <source>
        <dbReference type="ARBA" id="ARBA00002790"/>
    </source>
</evidence>
<evidence type="ECO:0000256" key="8">
    <source>
        <dbReference type="ARBA" id="ARBA00022884"/>
    </source>
</evidence>
<sequence length="333" mass="36908">MPWKLAHLTLETPVVLAPMAGVTNVAFRVLARRLGASLIYTEMVSADGIVRRNPQTRQFLVLDPDEHPVALQLFGNDIAVLAEAARIVEAETDADLIDVNLGCPAPKVVKNFAGAAWLREPRRVEALFRALTDAVRLPVTAKIRLGWDERSITAVEVARAVEAGGGAAVAVHARTRAQGYSGNADWSWIRRVREAVAIPVIGNGDVRSPQDAKRMLEVTGADAVMIGRAALGNPWILHRTVHYLRTGDLLPEPTPEERVALAREHLRRLLALKGEARAVREMRRHLAWYLKGLPQAARLREEAVRVQTLADVEAFFTRVREISFSRKETRTFS</sequence>
<dbReference type="InterPro" id="IPR018517">
    <property type="entry name" value="tRNA_hU_synthase_CS"/>
</dbReference>
<dbReference type="Gene3D" id="1.10.1200.80">
    <property type="entry name" value="Putative flavin oxidoreducatase, domain 2"/>
    <property type="match status" value="1"/>
</dbReference>
<dbReference type="CDD" id="cd02801">
    <property type="entry name" value="DUS_like_FMN"/>
    <property type="match status" value="1"/>
</dbReference>
<feature type="binding site" evidence="14">
    <location>
        <position position="172"/>
    </location>
    <ligand>
        <name>FMN</name>
        <dbReference type="ChEBI" id="CHEBI:58210"/>
    </ligand>
</feature>
<evidence type="ECO:0000256" key="13">
    <source>
        <dbReference type="PIRSR" id="PIRSR006621-1"/>
    </source>
</evidence>
<evidence type="ECO:0000256" key="9">
    <source>
        <dbReference type="ARBA" id="ARBA00023002"/>
    </source>
</evidence>
<evidence type="ECO:0000256" key="3">
    <source>
        <dbReference type="ARBA" id="ARBA00022555"/>
    </source>
</evidence>
<keyword evidence="3" id="KW-0820">tRNA-binding</keyword>
<evidence type="ECO:0000313" key="17">
    <source>
        <dbReference type="Proteomes" id="UP000244016"/>
    </source>
</evidence>
<dbReference type="InterPro" id="IPR004652">
    <property type="entry name" value="DusB-like"/>
</dbReference>
<dbReference type="Proteomes" id="UP000244016">
    <property type="component" value="Unassembled WGS sequence"/>
</dbReference>
<comment type="caution">
    <text evidence="16">The sequence shown here is derived from an EMBL/GenBank/DDBJ whole genome shotgun (WGS) entry which is preliminary data.</text>
</comment>
<dbReference type="InterPro" id="IPR001269">
    <property type="entry name" value="DUS_fam"/>
</dbReference>
<dbReference type="GO" id="GO:0000049">
    <property type="term" value="F:tRNA binding"/>
    <property type="evidence" value="ECO:0007669"/>
    <property type="project" value="UniProtKB-KW"/>
</dbReference>
<comment type="catalytic activity">
    <reaction evidence="10">
        <text>a 5,6-dihydrouridine in tRNA + NADP(+) = a uridine in tRNA + NADPH + H(+)</text>
        <dbReference type="Rhea" id="RHEA:23624"/>
        <dbReference type="Rhea" id="RHEA-COMP:13339"/>
        <dbReference type="Rhea" id="RHEA-COMP:13887"/>
        <dbReference type="ChEBI" id="CHEBI:15378"/>
        <dbReference type="ChEBI" id="CHEBI:57783"/>
        <dbReference type="ChEBI" id="CHEBI:58349"/>
        <dbReference type="ChEBI" id="CHEBI:65315"/>
        <dbReference type="ChEBI" id="CHEBI:74443"/>
    </reaction>
</comment>
<feature type="binding site" evidence="14">
    <location>
        <position position="142"/>
    </location>
    <ligand>
        <name>FMN</name>
        <dbReference type="ChEBI" id="CHEBI:58210"/>
    </ligand>
</feature>
<dbReference type="InterPro" id="IPR024036">
    <property type="entry name" value="tRNA-dHydroUridine_Synthase_C"/>
</dbReference>
<keyword evidence="5 12" id="KW-0288">FMN</keyword>
<feature type="binding site" evidence="14">
    <location>
        <begin position="227"/>
        <end position="228"/>
    </location>
    <ligand>
        <name>FMN</name>
        <dbReference type="ChEBI" id="CHEBI:58210"/>
    </ligand>
</feature>
<comment type="cofactor">
    <cofactor evidence="1 12 14">
        <name>FMN</name>
        <dbReference type="ChEBI" id="CHEBI:58210"/>
    </cofactor>
</comment>
<comment type="similarity">
    <text evidence="12">Belongs to the dus family.</text>
</comment>
<evidence type="ECO:0000256" key="1">
    <source>
        <dbReference type="ARBA" id="ARBA00001917"/>
    </source>
</evidence>
<proteinExistence type="inferred from homology"/>
<keyword evidence="14" id="KW-0547">Nucleotide-binding</keyword>
<comment type="catalytic activity">
    <reaction evidence="11">
        <text>a 5,6-dihydrouridine in tRNA + NAD(+) = a uridine in tRNA + NADH + H(+)</text>
        <dbReference type="Rhea" id="RHEA:54452"/>
        <dbReference type="Rhea" id="RHEA-COMP:13339"/>
        <dbReference type="Rhea" id="RHEA-COMP:13887"/>
        <dbReference type="ChEBI" id="CHEBI:15378"/>
        <dbReference type="ChEBI" id="CHEBI:57540"/>
        <dbReference type="ChEBI" id="CHEBI:57945"/>
        <dbReference type="ChEBI" id="CHEBI:65315"/>
        <dbReference type="ChEBI" id="CHEBI:74443"/>
    </reaction>
</comment>
<evidence type="ECO:0000256" key="4">
    <source>
        <dbReference type="ARBA" id="ARBA00022630"/>
    </source>
</evidence>
<feature type="domain" description="DUS-like FMN-binding" evidence="15">
    <location>
        <begin position="16"/>
        <end position="314"/>
    </location>
</feature>
<evidence type="ECO:0000256" key="6">
    <source>
        <dbReference type="ARBA" id="ARBA00022694"/>
    </source>
</evidence>
<reference evidence="16 17" key="1">
    <citation type="submission" date="2017-08" db="EMBL/GenBank/DDBJ databases">
        <title>Burning lignite coal seam in the remote Altai Mountains harbors a hydrogen-driven thermophilic microbial community.</title>
        <authorList>
            <person name="Kadnikov V.V."/>
            <person name="Mardanov A.V."/>
            <person name="Ivasenko D."/>
            <person name="Beletsky A.V."/>
            <person name="Karnachuk O.V."/>
            <person name="Ravin N.V."/>
        </authorList>
    </citation>
    <scope>NUCLEOTIDE SEQUENCE [LARGE SCALE GENOMIC DNA]</scope>
    <source>
        <strain evidence="16">AL31</strain>
    </source>
</reference>
<name>A0A2T5G526_9BACL</name>
<feature type="active site" description="Proton donor" evidence="13">
    <location>
        <position position="103"/>
    </location>
</feature>
<dbReference type="EMBL" id="PEBW01000006">
    <property type="protein sequence ID" value="PTQ51292.1"/>
    <property type="molecule type" value="Genomic_DNA"/>
</dbReference>
<keyword evidence="9 12" id="KW-0560">Oxidoreductase</keyword>
<dbReference type="GO" id="GO:0050660">
    <property type="term" value="F:flavin adenine dinucleotide binding"/>
    <property type="evidence" value="ECO:0007669"/>
    <property type="project" value="InterPro"/>
</dbReference>